<organism evidence="1 2">
    <name type="scientific">Canavalia gladiata</name>
    <name type="common">Sword bean</name>
    <name type="synonym">Dolichos gladiatus</name>
    <dbReference type="NCBI Taxonomy" id="3824"/>
    <lineage>
        <taxon>Eukaryota</taxon>
        <taxon>Viridiplantae</taxon>
        <taxon>Streptophyta</taxon>
        <taxon>Embryophyta</taxon>
        <taxon>Tracheophyta</taxon>
        <taxon>Spermatophyta</taxon>
        <taxon>Magnoliopsida</taxon>
        <taxon>eudicotyledons</taxon>
        <taxon>Gunneridae</taxon>
        <taxon>Pentapetalae</taxon>
        <taxon>rosids</taxon>
        <taxon>fabids</taxon>
        <taxon>Fabales</taxon>
        <taxon>Fabaceae</taxon>
        <taxon>Papilionoideae</taxon>
        <taxon>50 kb inversion clade</taxon>
        <taxon>NPAAA clade</taxon>
        <taxon>indigoferoid/millettioid clade</taxon>
        <taxon>Phaseoleae</taxon>
        <taxon>Canavalia</taxon>
    </lineage>
</organism>
<dbReference type="AlphaFoldDB" id="A0AAN9KVC6"/>
<gene>
    <name evidence="1" type="ORF">VNO77_28194</name>
</gene>
<keyword evidence="2" id="KW-1185">Reference proteome</keyword>
<accession>A0AAN9KVC6</accession>
<proteinExistence type="predicted"/>
<sequence length="91" mass="10950">MYTNGRKNQESIIIDPFAPCLSCLFLECIHSILNARDHWSNSYLQEFGHQYKDFYLKFLQKFSSENPWEFSNEPRIFAVMPMMLHGHWLYP</sequence>
<dbReference type="Proteomes" id="UP001367508">
    <property type="component" value="Unassembled WGS sequence"/>
</dbReference>
<comment type="caution">
    <text evidence="1">The sequence shown here is derived from an EMBL/GenBank/DDBJ whole genome shotgun (WGS) entry which is preliminary data.</text>
</comment>
<evidence type="ECO:0000313" key="1">
    <source>
        <dbReference type="EMBL" id="KAK7324550.1"/>
    </source>
</evidence>
<reference evidence="1 2" key="1">
    <citation type="submission" date="2024-01" db="EMBL/GenBank/DDBJ databases">
        <title>The genomes of 5 underutilized Papilionoideae crops provide insights into root nodulation and disease resistanc.</title>
        <authorList>
            <person name="Jiang F."/>
        </authorList>
    </citation>
    <scope>NUCLEOTIDE SEQUENCE [LARGE SCALE GENOMIC DNA]</scope>
    <source>
        <strain evidence="1">LVBAO_FW01</strain>
        <tissue evidence="1">Leaves</tissue>
    </source>
</reference>
<protein>
    <submittedName>
        <fullName evidence="1">Uncharacterized protein</fullName>
    </submittedName>
</protein>
<evidence type="ECO:0000313" key="2">
    <source>
        <dbReference type="Proteomes" id="UP001367508"/>
    </source>
</evidence>
<name>A0AAN9KVC6_CANGL</name>
<dbReference type="EMBL" id="JAYMYQ010000006">
    <property type="protein sequence ID" value="KAK7324550.1"/>
    <property type="molecule type" value="Genomic_DNA"/>
</dbReference>